<evidence type="ECO:0000313" key="2">
    <source>
        <dbReference type="Proteomes" id="UP001234178"/>
    </source>
</evidence>
<accession>A0ABR0AX97</accession>
<organism evidence="1 2">
    <name type="scientific">Daphnia magna</name>
    <dbReference type="NCBI Taxonomy" id="35525"/>
    <lineage>
        <taxon>Eukaryota</taxon>
        <taxon>Metazoa</taxon>
        <taxon>Ecdysozoa</taxon>
        <taxon>Arthropoda</taxon>
        <taxon>Crustacea</taxon>
        <taxon>Branchiopoda</taxon>
        <taxon>Diplostraca</taxon>
        <taxon>Cladocera</taxon>
        <taxon>Anomopoda</taxon>
        <taxon>Daphniidae</taxon>
        <taxon>Daphnia</taxon>
    </lineage>
</organism>
<protein>
    <submittedName>
        <fullName evidence="1">Uncharacterized protein</fullName>
    </submittedName>
</protein>
<gene>
    <name evidence="1" type="ORF">OUZ56_022720</name>
</gene>
<evidence type="ECO:0000313" key="1">
    <source>
        <dbReference type="EMBL" id="KAK4029754.1"/>
    </source>
</evidence>
<dbReference type="Proteomes" id="UP001234178">
    <property type="component" value="Unassembled WGS sequence"/>
</dbReference>
<sequence>MGLGFGRRRWCSFYFYGGCGFVVNEKHIWVQEMFNSSSGIIKRQDLDVVRVSLYVVILVDRGSMLMELGAKEDRTNYGPTDGLQPWKLTLQLPITCPNGLLQWPRGGLGNLAEMP</sequence>
<name>A0ABR0AX97_9CRUS</name>
<comment type="caution">
    <text evidence="1">The sequence shown here is derived from an EMBL/GenBank/DDBJ whole genome shotgun (WGS) entry which is preliminary data.</text>
</comment>
<proteinExistence type="predicted"/>
<reference evidence="1 2" key="1">
    <citation type="journal article" date="2023" name="Nucleic Acids Res.">
        <title>The hologenome of Daphnia magna reveals possible DNA methylation and microbiome-mediated evolution of the host genome.</title>
        <authorList>
            <person name="Chaturvedi A."/>
            <person name="Li X."/>
            <person name="Dhandapani V."/>
            <person name="Marshall H."/>
            <person name="Kissane S."/>
            <person name="Cuenca-Cambronero M."/>
            <person name="Asole G."/>
            <person name="Calvet F."/>
            <person name="Ruiz-Romero M."/>
            <person name="Marangio P."/>
            <person name="Guigo R."/>
            <person name="Rago D."/>
            <person name="Mirbahai L."/>
            <person name="Eastwood N."/>
            <person name="Colbourne J.K."/>
            <person name="Zhou J."/>
            <person name="Mallon E."/>
            <person name="Orsini L."/>
        </authorList>
    </citation>
    <scope>NUCLEOTIDE SEQUENCE [LARGE SCALE GENOMIC DNA]</scope>
    <source>
        <strain evidence="1">LRV0_1</strain>
    </source>
</reference>
<keyword evidence="2" id="KW-1185">Reference proteome</keyword>
<dbReference type="EMBL" id="JAOYFB010000039">
    <property type="protein sequence ID" value="KAK4029754.1"/>
    <property type="molecule type" value="Genomic_DNA"/>
</dbReference>